<evidence type="ECO:0008006" key="3">
    <source>
        <dbReference type="Google" id="ProtNLM"/>
    </source>
</evidence>
<evidence type="ECO:0000313" key="1">
    <source>
        <dbReference type="EMBL" id="RZF31896.1"/>
    </source>
</evidence>
<name>A0A482WFA5_LAOST</name>
<accession>A0A482WFA5</accession>
<protein>
    <recommendedName>
        <fullName evidence="3">SGNH hydrolase-type esterase domain-containing protein</fullName>
    </recommendedName>
</protein>
<dbReference type="STRING" id="195883.A0A482WFA5"/>
<keyword evidence="2" id="KW-1185">Reference proteome</keyword>
<feature type="non-terminal residue" evidence="1">
    <location>
        <position position="1"/>
    </location>
</feature>
<feature type="non-terminal residue" evidence="1">
    <location>
        <position position="310"/>
    </location>
</feature>
<dbReference type="Proteomes" id="UP000291343">
    <property type="component" value="Unassembled WGS sequence"/>
</dbReference>
<dbReference type="SUPFAM" id="SSF52266">
    <property type="entry name" value="SGNH hydrolase"/>
    <property type="match status" value="1"/>
</dbReference>
<proteinExistence type="predicted"/>
<evidence type="ECO:0000313" key="2">
    <source>
        <dbReference type="Proteomes" id="UP000291343"/>
    </source>
</evidence>
<dbReference type="OrthoDB" id="6624170at2759"/>
<dbReference type="Gene3D" id="3.40.50.1110">
    <property type="entry name" value="SGNH hydrolase"/>
    <property type="match status" value="1"/>
</dbReference>
<dbReference type="AlphaFoldDB" id="A0A482WFA5"/>
<dbReference type="InterPro" id="IPR036514">
    <property type="entry name" value="SGNH_hydro_sf"/>
</dbReference>
<dbReference type="SMR" id="A0A482WFA5"/>
<dbReference type="InParanoid" id="A0A482WFA5"/>
<dbReference type="EMBL" id="QKKF02037971">
    <property type="protein sequence ID" value="RZF31896.1"/>
    <property type="molecule type" value="Genomic_DNA"/>
</dbReference>
<gene>
    <name evidence="1" type="ORF">LSTR_LSTR016394</name>
</gene>
<reference evidence="1 2" key="1">
    <citation type="journal article" date="2017" name="Gigascience">
        <title>Genome sequence of the small brown planthopper, Laodelphax striatellus.</title>
        <authorList>
            <person name="Zhu J."/>
            <person name="Jiang F."/>
            <person name="Wang X."/>
            <person name="Yang P."/>
            <person name="Bao Y."/>
            <person name="Zhao W."/>
            <person name="Wang W."/>
            <person name="Lu H."/>
            <person name="Wang Q."/>
            <person name="Cui N."/>
            <person name="Li J."/>
            <person name="Chen X."/>
            <person name="Luo L."/>
            <person name="Yu J."/>
            <person name="Kang L."/>
            <person name="Cui F."/>
        </authorList>
    </citation>
    <scope>NUCLEOTIDE SEQUENCE [LARGE SCALE GENOMIC DNA]</scope>
    <source>
        <strain evidence="1">Lst14</strain>
    </source>
</reference>
<organism evidence="1 2">
    <name type="scientific">Laodelphax striatellus</name>
    <name type="common">Small brown planthopper</name>
    <name type="synonym">Delphax striatella</name>
    <dbReference type="NCBI Taxonomy" id="195883"/>
    <lineage>
        <taxon>Eukaryota</taxon>
        <taxon>Metazoa</taxon>
        <taxon>Ecdysozoa</taxon>
        <taxon>Arthropoda</taxon>
        <taxon>Hexapoda</taxon>
        <taxon>Insecta</taxon>
        <taxon>Pterygota</taxon>
        <taxon>Neoptera</taxon>
        <taxon>Paraneoptera</taxon>
        <taxon>Hemiptera</taxon>
        <taxon>Auchenorrhyncha</taxon>
        <taxon>Fulgoroidea</taxon>
        <taxon>Delphacidae</taxon>
        <taxon>Criomorphinae</taxon>
        <taxon>Laodelphax</taxon>
    </lineage>
</organism>
<comment type="caution">
    <text evidence="1">The sequence shown here is derived from an EMBL/GenBank/DDBJ whole genome shotgun (WGS) entry which is preliminary data.</text>
</comment>
<sequence length="310" mass="34693">KQWSLTIQPYVVKFCNREERLKSGEECMRNCCYLEPKPLIYILETGRVSNKQGSRAEVAGASVESFSGENGQAKPSKRRINRRVAVFSASQGRDFSKYLSTRLDENTVVTGNVYSGAPVQYIAEKLMSDKDLESFTMKDFVVLLGGTNNFGSLSTELDVDLVVNTIKNILGSVKSTNLILCTIPHRYDLHKNDVVNTLIKMTNTKIRDIADSSKSMLLDLYYCSRRHHTRHGLHLNKAGKIYACRELSILISSKINTRNVLAHDSIGETGGTCILDKVLMSNMSNNINKTIPDISQSLSMSLNLREDLND</sequence>